<sequence length="741" mass="80280">MARGASFSVALVVFFLGASFSSSSAASETCDVFGIKPLYASNSSSAEDSWFGNWSVSRTLTRAGMYDPNDDRCKMKGSGEITFQGGECFMKGNPRLYVESKSFGWESVEFTAYGRWVADGRVQSYSGLTLIARTNHGDYSNGCSAPGYYARIYRTSGESSIQKEYFHNSSTVVYSSSKRVQIPEFEDGLANVWVGMKFVVITTQNGDVLLELYYDLTGGRSGGDWTLINSFTDTTGAWEATNDVPDHCPVASGDVVLGSRTYCFLRTDGADQVLWANASIRHVTSEKVDNWHNCGPDPPPPPSPLPSAPPRASYTLQMSLTCDTSRWRMKAKSRAADRQKVENEPGILFVEGVKGFRYVITSEDSALCAGTVMGSGTEESSSPIKKVDTTSNDYGLYVKVFSIAEGGCMASHYQALNLSDCALSEVKELDENGNHVSISQTIEIQADISGKRRHVLKQDDGGSSESTILADDNIVALTTALVKLLNYANGGGHTNSDISFSCLQEEPNSQATSVNLTVCYQAQGVLASEAEQLMASLDTSIRDGLLDILLMQTGASAFSHTHSHLSLVHQIGCSDETVVPVCADTLLVPENGGVCSIDPDTKTSYPLVCLAEDDCCSDVGPHASNCCALVASPVSQDSHGHEDDDDGDHEHEDDDDGDHDHDHRSIFWLLIALIVIVTCGLMVAVVAFAYHLGIQKQQQQQQQQQPAPPLQKQQHEHAEPEVVYQINSVSMMDGGKMQNSI</sequence>
<reference evidence="4 5" key="1">
    <citation type="journal article" date="2015" name="Genome Biol. Evol.">
        <title>Comparative Genomics of a Bacterivorous Green Alga Reveals Evolutionary Causalities and Consequences of Phago-Mixotrophic Mode of Nutrition.</title>
        <authorList>
            <person name="Burns J.A."/>
            <person name="Paasch A."/>
            <person name="Narechania A."/>
            <person name="Kim E."/>
        </authorList>
    </citation>
    <scope>NUCLEOTIDE SEQUENCE [LARGE SCALE GENOMIC DNA]</scope>
    <source>
        <strain evidence="4 5">PLY_AMNH</strain>
    </source>
</reference>
<protein>
    <submittedName>
        <fullName evidence="4">Uncharacterized protein</fullName>
    </submittedName>
</protein>
<keyword evidence="3" id="KW-0732">Signal</keyword>
<organism evidence="4 5">
    <name type="scientific">Cymbomonas tetramitiformis</name>
    <dbReference type="NCBI Taxonomy" id="36881"/>
    <lineage>
        <taxon>Eukaryota</taxon>
        <taxon>Viridiplantae</taxon>
        <taxon>Chlorophyta</taxon>
        <taxon>Pyramimonadophyceae</taxon>
        <taxon>Pyramimonadales</taxon>
        <taxon>Pyramimonadaceae</taxon>
        <taxon>Cymbomonas</taxon>
    </lineage>
</organism>
<keyword evidence="2" id="KW-0812">Transmembrane</keyword>
<evidence type="ECO:0000313" key="5">
    <source>
        <dbReference type="Proteomes" id="UP001190700"/>
    </source>
</evidence>
<feature type="compositionally biased region" description="Pro residues" evidence="1">
    <location>
        <begin position="296"/>
        <end position="309"/>
    </location>
</feature>
<name>A0AAE0BGB7_9CHLO</name>
<evidence type="ECO:0000256" key="2">
    <source>
        <dbReference type="SAM" id="Phobius"/>
    </source>
</evidence>
<evidence type="ECO:0000313" key="4">
    <source>
        <dbReference type="EMBL" id="KAK3235340.1"/>
    </source>
</evidence>
<feature type="compositionally biased region" description="Acidic residues" evidence="1">
    <location>
        <begin position="643"/>
        <end position="657"/>
    </location>
</feature>
<gene>
    <name evidence="4" type="ORF">CYMTET_54450</name>
</gene>
<feature type="signal peptide" evidence="3">
    <location>
        <begin position="1"/>
        <end position="25"/>
    </location>
</feature>
<dbReference type="EMBL" id="LGRX02035312">
    <property type="protein sequence ID" value="KAK3235340.1"/>
    <property type="molecule type" value="Genomic_DNA"/>
</dbReference>
<keyword evidence="5" id="KW-1185">Reference proteome</keyword>
<evidence type="ECO:0000256" key="1">
    <source>
        <dbReference type="SAM" id="MobiDB-lite"/>
    </source>
</evidence>
<feature type="transmembrane region" description="Helical" evidence="2">
    <location>
        <begin position="666"/>
        <end position="690"/>
    </location>
</feature>
<feature type="region of interest" description="Disordered" evidence="1">
    <location>
        <begin position="290"/>
        <end position="310"/>
    </location>
</feature>
<dbReference type="AlphaFoldDB" id="A0AAE0BGB7"/>
<feature type="chain" id="PRO_5042286570" evidence="3">
    <location>
        <begin position="26"/>
        <end position="741"/>
    </location>
</feature>
<keyword evidence="2" id="KW-0472">Membrane</keyword>
<proteinExistence type="predicted"/>
<evidence type="ECO:0000256" key="3">
    <source>
        <dbReference type="SAM" id="SignalP"/>
    </source>
</evidence>
<feature type="region of interest" description="Disordered" evidence="1">
    <location>
        <begin position="637"/>
        <end position="660"/>
    </location>
</feature>
<dbReference type="Proteomes" id="UP001190700">
    <property type="component" value="Unassembled WGS sequence"/>
</dbReference>
<accession>A0AAE0BGB7</accession>
<keyword evidence="2" id="KW-1133">Transmembrane helix</keyword>
<comment type="caution">
    <text evidence="4">The sequence shown here is derived from an EMBL/GenBank/DDBJ whole genome shotgun (WGS) entry which is preliminary data.</text>
</comment>